<dbReference type="EMBL" id="CP014855">
    <property type="protein sequence ID" value="ASI99975.1"/>
    <property type="molecule type" value="Genomic_DNA"/>
</dbReference>
<dbReference type="GeneID" id="33330885"/>
<dbReference type="Proteomes" id="UP000250134">
    <property type="component" value="Chromosome"/>
</dbReference>
<reference evidence="2 3" key="1">
    <citation type="submission" date="2016-03" db="EMBL/GenBank/DDBJ databases">
        <title>Complete genome sequence of Thermococcus gorgonarius.</title>
        <authorList>
            <person name="Oger P.M."/>
        </authorList>
    </citation>
    <scope>NUCLEOTIDE SEQUENCE [LARGE SCALE GENOMIC DNA]</scope>
    <source>
        <strain evidence="2 3">W-12</strain>
    </source>
</reference>
<evidence type="ECO:0000313" key="2">
    <source>
        <dbReference type="EMBL" id="ASI99975.1"/>
    </source>
</evidence>
<dbReference type="InterPro" id="IPR001173">
    <property type="entry name" value="Glyco_trans_2-like"/>
</dbReference>
<protein>
    <recommendedName>
        <fullName evidence="1">Glycosyltransferase 2-like domain-containing protein</fullName>
    </recommendedName>
</protein>
<dbReference type="AlphaFoldDB" id="A0A2Z2M489"/>
<dbReference type="Gene3D" id="3.90.550.10">
    <property type="entry name" value="Spore Coat Polysaccharide Biosynthesis Protein SpsA, Chain A"/>
    <property type="match status" value="1"/>
</dbReference>
<dbReference type="SUPFAM" id="SSF53448">
    <property type="entry name" value="Nucleotide-diphospho-sugar transferases"/>
    <property type="match status" value="1"/>
</dbReference>
<evidence type="ECO:0000259" key="1">
    <source>
        <dbReference type="Pfam" id="PF00535"/>
    </source>
</evidence>
<dbReference type="PANTHER" id="PTHR43685">
    <property type="entry name" value="GLYCOSYLTRANSFERASE"/>
    <property type="match status" value="1"/>
</dbReference>
<dbReference type="OrthoDB" id="46222at2157"/>
<dbReference type="KEGG" id="tgg:A3K92_00015"/>
<dbReference type="PANTHER" id="PTHR43685:SF11">
    <property type="entry name" value="GLYCOSYLTRANSFERASE TAGX-RELATED"/>
    <property type="match status" value="1"/>
</dbReference>
<organism evidence="2 3">
    <name type="scientific">Thermococcus gorgonarius</name>
    <dbReference type="NCBI Taxonomy" id="71997"/>
    <lineage>
        <taxon>Archaea</taxon>
        <taxon>Methanobacteriati</taxon>
        <taxon>Methanobacteriota</taxon>
        <taxon>Thermococci</taxon>
        <taxon>Thermococcales</taxon>
        <taxon>Thermococcaceae</taxon>
        <taxon>Thermococcus</taxon>
    </lineage>
</organism>
<feature type="domain" description="Glycosyltransferase 2-like" evidence="1">
    <location>
        <begin position="5"/>
        <end position="157"/>
    </location>
</feature>
<sequence length="277" mass="32552">MVTVSVIIPTVQGRENLLKRAIQSVLNQTFQDLEIIIVGNPEKESIQKSLKDDRIIILNEPNANVSEARNIGMKHARGEYIAFLDDDDEWIESKLEKQVKLFKESKIGLVYTHYLKILPNGTILREKQECISGKVYKKLITGNFIGTSTVMIRRDVIKRVGFFDESLKFAEDWDYWLRISQKYPVGCIPEPLAKYYLSSNLREKHRVYFSSFGNFVKKWWNATPVEAKKLLVLRWLWYEKTIGRVSLSDYWLMKFSVLFLNRYNDVYKFLSNKIMSQ</sequence>
<accession>A0A2Z2M489</accession>
<proteinExistence type="predicted"/>
<dbReference type="Pfam" id="PF00535">
    <property type="entry name" value="Glycos_transf_2"/>
    <property type="match status" value="1"/>
</dbReference>
<keyword evidence="3" id="KW-1185">Reference proteome</keyword>
<name>A0A2Z2M489_THEGO</name>
<gene>
    <name evidence="2" type="ORF">A3K92_00015</name>
</gene>
<evidence type="ECO:0000313" key="3">
    <source>
        <dbReference type="Proteomes" id="UP000250134"/>
    </source>
</evidence>
<dbReference type="InterPro" id="IPR029044">
    <property type="entry name" value="Nucleotide-diphossugar_trans"/>
</dbReference>
<dbReference type="RefSeq" id="WP_088884320.1">
    <property type="nucleotide sequence ID" value="NZ_CP014855.1"/>
</dbReference>
<dbReference type="InterPro" id="IPR050834">
    <property type="entry name" value="Glycosyltransf_2"/>
</dbReference>